<organism evidence="1 2">
    <name type="scientific">Herbidospora galbida</name>
    <dbReference type="NCBI Taxonomy" id="2575442"/>
    <lineage>
        <taxon>Bacteria</taxon>
        <taxon>Bacillati</taxon>
        <taxon>Actinomycetota</taxon>
        <taxon>Actinomycetes</taxon>
        <taxon>Streptosporangiales</taxon>
        <taxon>Streptosporangiaceae</taxon>
        <taxon>Herbidospora</taxon>
    </lineage>
</organism>
<evidence type="ECO:0000313" key="2">
    <source>
        <dbReference type="Proteomes" id="UP000308705"/>
    </source>
</evidence>
<dbReference type="AlphaFoldDB" id="A0A4U3MA36"/>
<accession>A0A4U3MA36</accession>
<name>A0A4U3MA36_9ACTN</name>
<dbReference type="OrthoDB" id="3199431at2"/>
<comment type="caution">
    <text evidence="1">The sequence shown here is derived from an EMBL/GenBank/DDBJ whole genome shotgun (WGS) entry which is preliminary data.</text>
</comment>
<reference evidence="1 2" key="1">
    <citation type="submission" date="2019-04" db="EMBL/GenBank/DDBJ databases">
        <title>Herbidospora sp. NEAU-GS14.nov., a novel actinomycete isolated from soil.</title>
        <authorList>
            <person name="Han L."/>
        </authorList>
    </citation>
    <scope>NUCLEOTIDE SEQUENCE [LARGE SCALE GENOMIC DNA]</scope>
    <source>
        <strain evidence="1 2">NEAU-GS14</strain>
    </source>
</reference>
<gene>
    <name evidence="1" type="ORF">FDA94_29715</name>
</gene>
<dbReference type="EMBL" id="SZQA01000034">
    <property type="protein sequence ID" value="TKK84517.1"/>
    <property type="molecule type" value="Genomic_DNA"/>
</dbReference>
<proteinExistence type="predicted"/>
<sequence length="182" mass="20791">MPNKTIYVSDDDLPLFQRATELAGGKLSAAISTALRRYVEVEEGREEGYEEVIVKVGQGAAVRKQRFSGVLLGEWSRMVGQRTETFRVYRSRKGKYVLHLERSPEWTDSMTRDSDNWLSGLFSREALRTYLGLADSDWGFIQGEATIEVLDTFEDLRGRVPDEFYAMITDLGRRPVVEDLDI</sequence>
<dbReference type="RefSeq" id="WP_137250372.1">
    <property type="nucleotide sequence ID" value="NZ_SZQA01000034.1"/>
</dbReference>
<keyword evidence="2" id="KW-1185">Reference proteome</keyword>
<dbReference type="Proteomes" id="UP000308705">
    <property type="component" value="Unassembled WGS sequence"/>
</dbReference>
<dbReference type="NCBIfam" id="TIGR04342">
    <property type="entry name" value="EXLDI"/>
    <property type="match status" value="1"/>
</dbReference>
<evidence type="ECO:0000313" key="1">
    <source>
        <dbReference type="EMBL" id="TKK84517.1"/>
    </source>
</evidence>
<dbReference type="InterPro" id="IPR027580">
    <property type="entry name" value="EXLDI"/>
</dbReference>
<protein>
    <submittedName>
        <fullName evidence="1">EXLDI protein</fullName>
    </submittedName>
</protein>